<dbReference type="Proteomes" id="UP000243975">
    <property type="component" value="Unassembled WGS sequence"/>
</dbReference>
<reference evidence="1 2" key="1">
    <citation type="journal article" date="2016" name="Sci. Rep.">
        <title>The genome sequence of the outbreeding globe artichoke constructed de novo incorporating a phase-aware low-pass sequencing strategy of F1 progeny.</title>
        <authorList>
            <person name="Scaglione D."/>
            <person name="Reyes-Chin-Wo S."/>
            <person name="Acquadro A."/>
            <person name="Froenicke L."/>
            <person name="Portis E."/>
            <person name="Beitel C."/>
            <person name="Tirone M."/>
            <person name="Mauro R."/>
            <person name="Lo Monaco A."/>
            <person name="Mauromicale G."/>
            <person name="Faccioli P."/>
            <person name="Cattivelli L."/>
            <person name="Rieseberg L."/>
            <person name="Michelmore R."/>
            <person name="Lanteri S."/>
        </authorList>
    </citation>
    <scope>NUCLEOTIDE SEQUENCE [LARGE SCALE GENOMIC DNA]</scope>
    <source>
        <strain evidence="1">2C</strain>
    </source>
</reference>
<protein>
    <submittedName>
        <fullName evidence="1">Uncharacterized protein</fullName>
    </submittedName>
</protein>
<accession>A0A103RM98</accession>
<sequence>MISTSSSLLFYCFDQLYWFLVRRTKSNFKCDIVLISFLSSSLRTDNTDQKVLLRGPKNCCEAVRHFGKASGDHTATPSHMCELKAGNSGRLEVEETVEAL</sequence>
<gene>
    <name evidence="1" type="ORF">Ccrd_026259</name>
</gene>
<dbReference type="EMBL" id="LEKV01007764">
    <property type="protein sequence ID" value="KVG70466.1"/>
    <property type="molecule type" value="Genomic_DNA"/>
</dbReference>
<dbReference type="AlphaFoldDB" id="A0A103RM98"/>
<organism evidence="1 2">
    <name type="scientific">Cynara cardunculus var. scolymus</name>
    <name type="common">Globe artichoke</name>
    <name type="synonym">Cynara scolymus</name>
    <dbReference type="NCBI Taxonomy" id="59895"/>
    <lineage>
        <taxon>Eukaryota</taxon>
        <taxon>Viridiplantae</taxon>
        <taxon>Streptophyta</taxon>
        <taxon>Embryophyta</taxon>
        <taxon>Tracheophyta</taxon>
        <taxon>Spermatophyta</taxon>
        <taxon>Magnoliopsida</taxon>
        <taxon>eudicotyledons</taxon>
        <taxon>Gunneridae</taxon>
        <taxon>Pentapetalae</taxon>
        <taxon>asterids</taxon>
        <taxon>campanulids</taxon>
        <taxon>Asterales</taxon>
        <taxon>Asteraceae</taxon>
        <taxon>Carduoideae</taxon>
        <taxon>Cardueae</taxon>
        <taxon>Carduinae</taxon>
        <taxon>Cynara</taxon>
    </lineage>
</organism>
<keyword evidence="2" id="KW-1185">Reference proteome</keyword>
<evidence type="ECO:0000313" key="1">
    <source>
        <dbReference type="EMBL" id="KVG70466.1"/>
    </source>
</evidence>
<proteinExistence type="predicted"/>
<comment type="caution">
    <text evidence="1">The sequence shown here is derived from an EMBL/GenBank/DDBJ whole genome shotgun (WGS) entry which is preliminary data.</text>
</comment>
<evidence type="ECO:0000313" key="2">
    <source>
        <dbReference type="Proteomes" id="UP000243975"/>
    </source>
</evidence>
<name>A0A103RM98_CYNCS</name>
<dbReference type="Gramene" id="KVG70466">
    <property type="protein sequence ID" value="KVG70466"/>
    <property type="gene ID" value="Ccrd_026259"/>
</dbReference>